<dbReference type="PANTHER" id="PTHR35868">
    <property type="entry name" value="DUF2804 DOMAIN-CONTAINING PROTEIN-RELATED"/>
    <property type="match status" value="1"/>
</dbReference>
<dbReference type="InterPro" id="IPR021243">
    <property type="entry name" value="DUF2804"/>
</dbReference>
<organism evidence="1 2">
    <name type="scientific">Massilia litorea</name>
    <dbReference type="NCBI Taxonomy" id="2769491"/>
    <lineage>
        <taxon>Bacteria</taxon>
        <taxon>Pseudomonadati</taxon>
        <taxon>Pseudomonadota</taxon>
        <taxon>Betaproteobacteria</taxon>
        <taxon>Burkholderiales</taxon>
        <taxon>Oxalobacteraceae</taxon>
        <taxon>Telluria group</taxon>
        <taxon>Massilia</taxon>
    </lineage>
</organism>
<keyword evidence="2" id="KW-1185">Reference proteome</keyword>
<protein>
    <submittedName>
        <fullName evidence="1">DUF2804 domain-containing protein</fullName>
    </submittedName>
</protein>
<proteinExistence type="predicted"/>
<dbReference type="EMBL" id="CP062941">
    <property type="protein sequence ID" value="QOL48109.1"/>
    <property type="molecule type" value="Genomic_DNA"/>
</dbReference>
<dbReference type="PANTHER" id="PTHR35868:SF4">
    <property type="entry name" value="DUF2804 DOMAIN-CONTAINING PROTEIN"/>
    <property type="match status" value="1"/>
</dbReference>
<dbReference type="Proteomes" id="UP000593875">
    <property type="component" value="Chromosome"/>
</dbReference>
<dbReference type="SUPFAM" id="SSF159245">
    <property type="entry name" value="AttH-like"/>
    <property type="match status" value="1"/>
</dbReference>
<evidence type="ECO:0000313" key="2">
    <source>
        <dbReference type="Proteomes" id="UP000593875"/>
    </source>
</evidence>
<dbReference type="KEGG" id="mlir:LPB04_13960"/>
<name>A0A7L9U133_9BURK</name>
<evidence type="ECO:0000313" key="1">
    <source>
        <dbReference type="EMBL" id="QOL48109.1"/>
    </source>
</evidence>
<sequence length="326" mass="34972">MILPPAPSNAVGPDGLPRFGRYQGLAGAPGWAQLAAPHARPSLWRRLHHKRWHFVALVTDELFCGVAIVDIGWSNTAFAYVFDRAGRRVLAAFSPLGVAGLTAAVGATVAEGARFTMPGRQVAIEGAGEHGHRLRLRAGRFRIDAAYAGEGPRLLAIGPVFDGGSVHSTQKSPGLALEGTLEAGGRRYSLDGGMASYDFSNGLLGRRTAWRWISAHGGRIGFNLQAGYFGDAENALWLDGALLPLAHVEVGIEPGGCWMLRTADGLLDLRFTPEGTRNDNKQLLIASSNMRQHVGRFDGWVRAAPDAPRHAVTGLAGLAEDYRARW</sequence>
<reference evidence="1 2" key="1">
    <citation type="submission" date="2020-10" db="EMBL/GenBank/DDBJ databases">
        <title>Genome sequencing of Massilia sp. LPB0304.</title>
        <authorList>
            <person name="Kim J."/>
        </authorList>
    </citation>
    <scope>NUCLEOTIDE SEQUENCE [LARGE SCALE GENOMIC DNA]</scope>
    <source>
        <strain evidence="1 2">LPB0304</strain>
    </source>
</reference>
<dbReference type="AlphaFoldDB" id="A0A7L9U133"/>
<dbReference type="Pfam" id="PF10974">
    <property type="entry name" value="DUF2804"/>
    <property type="match status" value="1"/>
</dbReference>
<accession>A0A7L9U133</accession>
<gene>
    <name evidence="1" type="ORF">LPB04_13960</name>
</gene>
<dbReference type="RefSeq" id="WP_193685157.1">
    <property type="nucleotide sequence ID" value="NZ_CP062941.1"/>
</dbReference>